<dbReference type="PANTHER" id="PTHR35789">
    <property type="entry name" value="SPORE GERMINATION PROTEIN B3"/>
    <property type="match status" value="1"/>
</dbReference>
<keyword evidence="4 8" id="KW-0732">Signal</keyword>
<dbReference type="PROSITE" id="PS51257">
    <property type="entry name" value="PROKAR_LIPOPROTEIN"/>
    <property type="match status" value="1"/>
</dbReference>
<evidence type="ECO:0000256" key="8">
    <source>
        <dbReference type="SAM" id="SignalP"/>
    </source>
</evidence>
<evidence type="ECO:0000256" key="4">
    <source>
        <dbReference type="ARBA" id="ARBA00022729"/>
    </source>
</evidence>
<evidence type="ECO:0000313" key="12">
    <source>
        <dbReference type="Proteomes" id="UP000004198"/>
    </source>
</evidence>
<dbReference type="Pfam" id="PF25198">
    <property type="entry name" value="Spore_GerAC_N"/>
    <property type="match status" value="1"/>
</dbReference>
<dbReference type="PANTHER" id="PTHR35789:SF1">
    <property type="entry name" value="SPORE GERMINATION PROTEIN B3"/>
    <property type="match status" value="1"/>
</dbReference>
<keyword evidence="5" id="KW-0472">Membrane</keyword>
<keyword evidence="7" id="KW-0449">Lipoprotein</keyword>
<dbReference type="STRING" id="536227.Ccar_10255"/>
<dbReference type="PATRIC" id="fig|536227.13.peg.2145"/>
<feature type="chain" id="PRO_5039064609" evidence="8">
    <location>
        <begin position="20"/>
        <end position="368"/>
    </location>
</feature>
<dbReference type="NCBIfam" id="TIGR02887">
    <property type="entry name" value="spore_ger_x_C"/>
    <property type="match status" value="1"/>
</dbReference>
<feature type="domain" description="Spore germination protein N-terminal" evidence="10">
    <location>
        <begin position="21"/>
        <end position="198"/>
    </location>
</feature>
<keyword evidence="6" id="KW-0564">Palmitate</keyword>
<evidence type="ECO:0000256" key="3">
    <source>
        <dbReference type="ARBA" id="ARBA00022544"/>
    </source>
</evidence>
<evidence type="ECO:0000256" key="7">
    <source>
        <dbReference type="ARBA" id="ARBA00023288"/>
    </source>
</evidence>
<keyword evidence="3" id="KW-0309">Germination</keyword>
<feature type="signal peptide" evidence="8">
    <location>
        <begin position="1"/>
        <end position="19"/>
    </location>
</feature>
<sequence>MKYIVKLMLILIFSLSLTSCDFKDIDRRTFVVALGIDSGEQQKQMKVIIKTAIPTSIGGRSGGNENQKNYQLFTVETDSIGDALRKFKAESSLEPDFSHLKIIIFGKNFAQETPIDPIIDYFIRRRDLQTIAWTTVGFPSAKKILELQPPSEKIASNSLFLKFGQGVKSQYIQRVKVYETYRDLITPGLSPCCPIIEIVDNEFSINKIAVFEQGKMKMVLSPEETRIFNIIKPHIKTFFFKMEHEKNSHPIGFNIKNAKTDIRLIKNKDNSIDCQVNVKLVGAVEETDYKENNLFELHKQLEVLAKGQIEALFNKFKQSRVDPFSIQARYWAIDPSYEFTEDWLKKIFSKINFIVNVDAKINESGSLR</sequence>
<name>C6PXZ2_9CLOT</name>
<organism evidence="11 12">
    <name type="scientific">Clostridium carboxidivorans P7</name>
    <dbReference type="NCBI Taxonomy" id="536227"/>
    <lineage>
        <taxon>Bacteria</taxon>
        <taxon>Bacillati</taxon>
        <taxon>Bacillota</taxon>
        <taxon>Clostridia</taxon>
        <taxon>Eubacteriales</taxon>
        <taxon>Clostridiaceae</taxon>
        <taxon>Clostridium</taxon>
    </lineage>
</organism>
<dbReference type="eggNOG" id="ENOG502ZCHB">
    <property type="taxonomic scope" value="Bacteria"/>
</dbReference>
<gene>
    <name evidence="11" type="ORF">CcarbDRAFT_3659</name>
</gene>
<evidence type="ECO:0000256" key="2">
    <source>
        <dbReference type="ARBA" id="ARBA00007886"/>
    </source>
</evidence>
<dbReference type="GO" id="GO:0016020">
    <property type="term" value="C:membrane"/>
    <property type="evidence" value="ECO:0007669"/>
    <property type="project" value="UniProtKB-SubCell"/>
</dbReference>
<feature type="domain" description="Spore germination GerAC-like C-terminal" evidence="9">
    <location>
        <begin position="207"/>
        <end position="365"/>
    </location>
</feature>
<dbReference type="Proteomes" id="UP000004198">
    <property type="component" value="Unassembled WGS sequence"/>
</dbReference>
<evidence type="ECO:0000256" key="6">
    <source>
        <dbReference type="ARBA" id="ARBA00023139"/>
    </source>
</evidence>
<dbReference type="InterPro" id="IPR057336">
    <property type="entry name" value="GerAC_N"/>
</dbReference>
<evidence type="ECO:0000313" key="11">
    <source>
        <dbReference type="EMBL" id="EET85875.1"/>
    </source>
</evidence>
<accession>C6PXZ2</accession>
<comment type="similarity">
    <text evidence="2">Belongs to the GerABKC lipoprotein family.</text>
</comment>
<dbReference type="Gene3D" id="3.30.300.210">
    <property type="entry name" value="Nutrient germinant receptor protein C, domain 3"/>
    <property type="match status" value="1"/>
</dbReference>
<evidence type="ECO:0000259" key="9">
    <source>
        <dbReference type="Pfam" id="PF05504"/>
    </source>
</evidence>
<dbReference type="EMBL" id="ACVI01000072">
    <property type="protein sequence ID" value="EET85875.1"/>
    <property type="molecule type" value="Genomic_DNA"/>
</dbReference>
<dbReference type="RefSeq" id="WP_007062544.1">
    <property type="nucleotide sequence ID" value="NZ_ACVI01000072.1"/>
</dbReference>
<dbReference type="KEGG" id="cck:Ccar_10255"/>
<dbReference type="OrthoDB" id="2569624at2"/>
<comment type="caution">
    <text evidence="11">The sequence shown here is derived from an EMBL/GenBank/DDBJ whole genome shotgun (WGS) entry which is preliminary data.</text>
</comment>
<proteinExistence type="inferred from homology"/>
<reference evidence="11 12" key="1">
    <citation type="submission" date="2009-06" db="EMBL/GenBank/DDBJ databases">
        <title>The draft genome of Clostridium carboxidivorans P7.</title>
        <authorList>
            <consortium name="US DOE Joint Genome Institute (JGI-PGF)"/>
            <person name="Lucas S."/>
            <person name="Copeland A."/>
            <person name="Lapidus A."/>
            <person name="Glavina del Rio T."/>
            <person name="Tice H."/>
            <person name="Bruce D."/>
            <person name="Goodwin L."/>
            <person name="Pitluck S."/>
            <person name="Larimer F."/>
            <person name="Land M.L."/>
            <person name="Hauser L."/>
            <person name="Hemme C.L."/>
        </authorList>
    </citation>
    <scope>NUCLEOTIDE SEQUENCE [LARGE SCALE GENOMIC DNA]</scope>
    <source>
        <strain evidence="11 12">P7</strain>
    </source>
</reference>
<evidence type="ECO:0000256" key="1">
    <source>
        <dbReference type="ARBA" id="ARBA00004635"/>
    </source>
</evidence>
<keyword evidence="12" id="KW-1185">Reference proteome</keyword>
<evidence type="ECO:0000259" key="10">
    <source>
        <dbReference type="Pfam" id="PF25198"/>
    </source>
</evidence>
<dbReference type="InterPro" id="IPR008844">
    <property type="entry name" value="Spore_GerAC-like"/>
</dbReference>
<comment type="subcellular location">
    <subcellularLocation>
        <location evidence="1">Membrane</location>
        <topology evidence="1">Lipid-anchor</topology>
    </subcellularLocation>
</comment>
<dbReference type="InterPro" id="IPR046953">
    <property type="entry name" value="Spore_GerAC-like_C"/>
</dbReference>
<dbReference type="GO" id="GO:0009847">
    <property type="term" value="P:spore germination"/>
    <property type="evidence" value="ECO:0007669"/>
    <property type="project" value="InterPro"/>
</dbReference>
<dbReference type="AlphaFoldDB" id="C6PXZ2"/>
<evidence type="ECO:0000256" key="5">
    <source>
        <dbReference type="ARBA" id="ARBA00023136"/>
    </source>
</evidence>
<dbReference type="Pfam" id="PF05504">
    <property type="entry name" value="Spore_GerAC"/>
    <property type="match status" value="1"/>
</dbReference>
<dbReference type="InterPro" id="IPR038501">
    <property type="entry name" value="Spore_GerAC_C_sf"/>
</dbReference>
<protein>
    <submittedName>
        <fullName evidence="11">Germination protein, Ger(X)C family</fullName>
    </submittedName>
</protein>